<evidence type="ECO:0000256" key="1">
    <source>
        <dbReference type="ARBA" id="ARBA00005417"/>
    </source>
</evidence>
<dbReference type="SMART" id="SM00382">
    <property type="entry name" value="AAA"/>
    <property type="match status" value="1"/>
</dbReference>
<comment type="similarity">
    <text evidence="1">Belongs to the ABC transporter superfamily.</text>
</comment>
<keyword evidence="5 9" id="KW-0067">ATP-binding</keyword>
<evidence type="ECO:0000259" key="8">
    <source>
        <dbReference type="PROSITE" id="PS50893"/>
    </source>
</evidence>
<dbReference type="InterPro" id="IPR050095">
    <property type="entry name" value="ECF_ABC_transporter_ATP-bd"/>
</dbReference>
<dbReference type="Gene3D" id="3.40.50.300">
    <property type="entry name" value="P-loop containing nucleotide triphosphate hydrolases"/>
    <property type="match status" value="1"/>
</dbReference>
<dbReference type="EMBL" id="RHLK01000005">
    <property type="protein sequence ID" value="MVP00136.1"/>
    <property type="molecule type" value="Genomic_DNA"/>
</dbReference>
<evidence type="ECO:0000256" key="3">
    <source>
        <dbReference type="ARBA" id="ARBA00022475"/>
    </source>
</evidence>
<dbReference type="InterPro" id="IPR003593">
    <property type="entry name" value="AAA+_ATPase"/>
</dbReference>
<evidence type="ECO:0000256" key="5">
    <source>
        <dbReference type="ARBA" id="ARBA00022840"/>
    </source>
</evidence>
<dbReference type="InterPro" id="IPR015856">
    <property type="entry name" value="ABC_transpr_CbiO/EcfA_su"/>
</dbReference>
<organism evidence="9 10">
    <name type="scientific">Paenibacillus lutrae</name>
    <dbReference type="NCBI Taxonomy" id="2078573"/>
    <lineage>
        <taxon>Bacteria</taxon>
        <taxon>Bacillati</taxon>
        <taxon>Bacillota</taxon>
        <taxon>Bacilli</taxon>
        <taxon>Bacillales</taxon>
        <taxon>Paenibacillaceae</taxon>
        <taxon>Paenibacillus</taxon>
    </lineage>
</organism>
<keyword evidence="6" id="KW-1278">Translocase</keyword>
<dbReference type="Pfam" id="PF00005">
    <property type="entry name" value="ABC_tran"/>
    <property type="match status" value="1"/>
</dbReference>
<keyword evidence="2" id="KW-0813">Transport</keyword>
<name>A0A7X3FHY8_9BACL</name>
<protein>
    <submittedName>
        <fullName evidence="9">ATP-binding cassette domain-containing protein</fullName>
    </submittedName>
</protein>
<evidence type="ECO:0000256" key="7">
    <source>
        <dbReference type="ARBA" id="ARBA00023136"/>
    </source>
</evidence>
<dbReference type="InterPro" id="IPR003439">
    <property type="entry name" value="ABC_transporter-like_ATP-bd"/>
</dbReference>
<gene>
    <name evidence="9" type="ORF">EDM21_11500</name>
</gene>
<keyword evidence="4" id="KW-0547">Nucleotide-binding</keyword>
<dbReference type="GO" id="GO:0005524">
    <property type="term" value="F:ATP binding"/>
    <property type="evidence" value="ECO:0007669"/>
    <property type="project" value="UniProtKB-KW"/>
</dbReference>
<keyword evidence="7" id="KW-0472">Membrane</keyword>
<accession>A0A7X3FHY8</accession>
<feature type="domain" description="ABC transporter" evidence="8">
    <location>
        <begin position="7"/>
        <end position="240"/>
    </location>
</feature>
<evidence type="ECO:0000313" key="9">
    <source>
        <dbReference type="EMBL" id="MVP00136.1"/>
    </source>
</evidence>
<dbReference type="CDD" id="cd03225">
    <property type="entry name" value="ABC_cobalt_CbiO_domain1"/>
    <property type="match status" value="1"/>
</dbReference>
<keyword evidence="10" id="KW-1185">Reference proteome</keyword>
<evidence type="ECO:0000256" key="4">
    <source>
        <dbReference type="ARBA" id="ARBA00022741"/>
    </source>
</evidence>
<dbReference type="GO" id="GO:0042626">
    <property type="term" value="F:ATPase-coupled transmembrane transporter activity"/>
    <property type="evidence" value="ECO:0007669"/>
    <property type="project" value="TreeGrafter"/>
</dbReference>
<dbReference type="AlphaFoldDB" id="A0A7X3FHY8"/>
<dbReference type="PANTHER" id="PTHR43553:SF24">
    <property type="entry name" value="ENERGY-COUPLING FACTOR TRANSPORTER ATP-BINDING PROTEIN ECFA1"/>
    <property type="match status" value="1"/>
</dbReference>
<dbReference type="GO" id="GO:0016887">
    <property type="term" value="F:ATP hydrolysis activity"/>
    <property type="evidence" value="ECO:0007669"/>
    <property type="project" value="InterPro"/>
</dbReference>
<comment type="caution">
    <text evidence="9">The sequence shown here is derived from an EMBL/GenBank/DDBJ whole genome shotgun (WGS) entry which is preliminary data.</text>
</comment>
<evidence type="ECO:0000256" key="6">
    <source>
        <dbReference type="ARBA" id="ARBA00022967"/>
    </source>
</evidence>
<dbReference type="PANTHER" id="PTHR43553">
    <property type="entry name" value="HEAVY METAL TRANSPORTER"/>
    <property type="match status" value="1"/>
</dbReference>
<dbReference type="OrthoDB" id="9784332at2"/>
<reference evidence="9 10" key="1">
    <citation type="journal article" date="2019" name="Microorganisms">
        <title>Paenibacillus lutrae sp. nov., A Chitinolytic Species Isolated from A River Otter in Castril Natural Park, Granada, Spain.</title>
        <authorList>
            <person name="Rodriguez M."/>
            <person name="Reina J.C."/>
            <person name="Bejar V."/>
            <person name="Llamas I."/>
        </authorList>
    </citation>
    <scope>NUCLEOTIDE SEQUENCE [LARGE SCALE GENOMIC DNA]</scope>
    <source>
        <strain evidence="9 10">N10</strain>
    </source>
</reference>
<dbReference type="Proteomes" id="UP000490800">
    <property type="component" value="Unassembled WGS sequence"/>
</dbReference>
<dbReference type="SUPFAM" id="SSF52540">
    <property type="entry name" value="P-loop containing nucleoside triphosphate hydrolases"/>
    <property type="match status" value="1"/>
</dbReference>
<evidence type="ECO:0000256" key="2">
    <source>
        <dbReference type="ARBA" id="ARBA00022448"/>
    </source>
</evidence>
<keyword evidence="3" id="KW-1003">Cell membrane</keyword>
<dbReference type="InterPro" id="IPR027417">
    <property type="entry name" value="P-loop_NTPase"/>
</dbReference>
<evidence type="ECO:0000313" key="10">
    <source>
        <dbReference type="Proteomes" id="UP000490800"/>
    </source>
</evidence>
<sequence length="286" mass="31486">MNQAGPYRMNNISVIWTGDPAATGENSQDEIVLNKISLELNQGEWLVLVGRNGSGKSTLAKAVAGLIPVTGGTVEPGWTSGERMRMVLQNPDTQLIGETVYEDICFGLENIAADPEKMPDIARHVLSLVGMKNRMHDMCEQLSGGQKQLTAVAGALAVGASVLLLDEVTSMLDASSRQAVTEALHHLHRRGTTVVWITQWMDELALADRVIALDQAEIVFEGTAQDFFYSQDNGSGFTPCEKLGYQPPYSVQVMRELQKLEPRMLDFRPVSLEEWMEVMKEHGPQS</sequence>
<dbReference type="PROSITE" id="PS50893">
    <property type="entry name" value="ABC_TRANSPORTER_2"/>
    <property type="match status" value="1"/>
</dbReference>
<dbReference type="GO" id="GO:0043190">
    <property type="term" value="C:ATP-binding cassette (ABC) transporter complex"/>
    <property type="evidence" value="ECO:0007669"/>
    <property type="project" value="TreeGrafter"/>
</dbReference>
<proteinExistence type="inferred from homology"/>